<protein>
    <submittedName>
        <fullName evidence="1">Uncharacterized protein</fullName>
    </submittedName>
</protein>
<name>A0AAC9BPK5_9RALS</name>
<dbReference type="Proteomes" id="UP000077927">
    <property type="component" value="Chromosome 2"/>
</dbReference>
<accession>A0AAC9BPK5</accession>
<proteinExistence type="predicted"/>
<gene>
    <name evidence="1" type="ORF">ACS15_4149</name>
</gene>
<reference evidence="1 2" key="1">
    <citation type="submission" date="2015-09" db="EMBL/GenBank/DDBJ databases">
        <authorList>
            <person name="Xu Y."/>
            <person name="Nagy A."/>
            <person name="Liu N.T."/>
            <person name="Nou X."/>
        </authorList>
    </citation>
    <scope>NUCLEOTIDE SEQUENCE [LARGE SCALE GENOMIC DNA]</scope>
    <source>
        <strain evidence="1 2">FC1138</strain>
    </source>
</reference>
<dbReference type="AlphaFoldDB" id="A0AAC9BPK5"/>
<organism evidence="1 2">
    <name type="scientific">Ralstonia insidiosa</name>
    <dbReference type="NCBI Taxonomy" id="190721"/>
    <lineage>
        <taxon>Bacteria</taxon>
        <taxon>Pseudomonadati</taxon>
        <taxon>Pseudomonadota</taxon>
        <taxon>Betaproteobacteria</taxon>
        <taxon>Burkholderiales</taxon>
        <taxon>Burkholderiaceae</taxon>
        <taxon>Ralstonia</taxon>
    </lineage>
</organism>
<evidence type="ECO:0000313" key="1">
    <source>
        <dbReference type="EMBL" id="ANH76863.1"/>
    </source>
</evidence>
<dbReference type="KEGG" id="rin:ACS15_4149"/>
<evidence type="ECO:0000313" key="2">
    <source>
        <dbReference type="Proteomes" id="UP000077927"/>
    </source>
</evidence>
<dbReference type="EMBL" id="CP012606">
    <property type="protein sequence ID" value="ANH76863.1"/>
    <property type="molecule type" value="Genomic_DNA"/>
</dbReference>
<sequence>MKHNPMHRCVLTPPAVMRGILTQYTPNTRQNSDSTARHS</sequence>